<dbReference type="GO" id="GO:0035621">
    <property type="term" value="P:ER to Golgi ceramide transport"/>
    <property type="evidence" value="ECO:0007669"/>
    <property type="project" value="TreeGrafter"/>
</dbReference>
<name>A0A0L0GGL7_9EUKA</name>
<dbReference type="Proteomes" id="UP000054560">
    <property type="component" value="Unassembled WGS sequence"/>
</dbReference>
<dbReference type="EMBL" id="KQ241608">
    <property type="protein sequence ID" value="KNC87473.1"/>
    <property type="molecule type" value="Genomic_DNA"/>
</dbReference>
<sequence>MSCTTAHAHELYQLYASHLIKRDIWDVKRSVMEQRFQFDPFAPQISCAGIHEHHKILDDLGDEMVVINQAYTRLWPAAQRDCTYLTSRRRVDDTDIYAVINYSVNHPDDHIPASFVRASAEVGMVCESVIRPQCTETSLDALTRQDIQTKIYYQAKISPGGWVPAAVVRETSKREYPKFLHQLGKGCTEHFSDRPLDCSTVKKAFESRPPPAE</sequence>
<dbReference type="Gene3D" id="3.30.530.20">
    <property type="match status" value="1"/>
</dbReference>
<evidence type="ECO:0000313" key="3">
    <source>
        <dbReference type="Proteomes" id="UP000054560"/>
    </source>
</evidence>
<dbReference type="STRING" id="667725.A0A0L0GGL7"/>
<dbReference type="AlphaFoldDB" id="A0A0L0GGL7"/>
<organism evidence="2 3">
    <name type="scientific">Sphaeroforma arctica JP610</name>
    <dbReference type="NCBI Taxonomy" id="667725"/>
    <lineage>
        <taxon>Eukaryota</taxon>
        <taxon>Ichthyosporea</taxon>
        <taxon>Ichthyophonida</taxon>
        <taxon>Sphaeroforma</taxon>
    </lineage>
</organism>
<dbReference type="PROSITE" id="PS50848">
    <property type="entry name" value="START"/>
    <property type="match status" value="1"/>
</dbReference>
<keyword evidence="3" id="KW-1185">Reference proteome</keyword>
<dbReference type="GeneID" id="25900912"/>
<reference evidence="2 3" key="1">
    <citation type="submission" date="2011-02" db="EMBL/GenBank/DDBJ databases">
        <title>The Genome Sequence of Sphaeroforma arctica JP610.</title>
        <authorList>
            <consortium name="The Broad Institute Genome Sequencing Platform"/>
            <person name="Russ C."/>
            <person name="Cuomo C."/>
            <person name="Young S.K."/>
            <person name="Zeng Q."/>
            <person name="Gargeya S."/>
            <person name="Alvarado L."/>
            <person name="Berlin A."/>
            <person name="Chapman S.B."/>
            <person name="Chen Z."/>
            <person name="Freedman E."/>
            <person name="Gellesch M."/>
            <person name="Goldberg J."/>
            <person name="Griggs A."/>
            <person name="Gujja S."/>
            <person name="Heilman E."/>
            <person name="Heiman D."/>
            <person name="Howarth C."/>
            <person name="Mehta T."/>
            <person name="Neiman D."/>
            <person name="Pearson M."/>
            <person name="Roberts A."/>
            <person name="Saif S."/>
            <person name="Shea T."/>
            <person name="Shenoy N."/>
            <person name="Sisk P."/>
            <person name="Stolte C."/>
            <person name="Sykes S."/>
            <person name="White J."/>
            <person name="Yandava C."/>
            <person name="Burger G."/>
            <person name="Gray M.W."/>
            <person name="Holland P.W.H."/>
            <person name="King N."/>
            <person name="Lang F.B.F."/>
            <person name="Roger A.J."/>
            <person name="Ruiz-Trillo I."/>
            <person name="Haas B."/>
            <person name="Nusbaum C."/>
            <person name="Birren B."/>
        </authorList>
    </citation>
    <scope>NUCLEOTIDE SEQUENCE [LARGE SCALE GENOMIC DNA]</scope>
    <source>
        <strain evidence="2 3">JP610</strain>
    </source>
</reference>
<evidence type="ECO:0000259" key="1">
    <source>
        <dbReference type="PROSITE" id="PS50848"/>
    </source>
</evidence>
<dbReference type="RefSeq" id="XP_014161375.1">
    <property type="nucleotide sequence ID" value="XM_014305900.1"/>
</dbReference>
<proteinExistence type="predicted"/>
<dbReference type="InterPro" id="IPR023393">
    <property type="entry name" value="START-like_dom_sf"/>
</dbReference>
<dbReference type="GO" id="GO:0005737">
    <property type="term" value="C:cytoplasm"/>
    <property type="evidence" value="ECO:0007669"/>
    <property type="project" value="UniProtKB-ARBA"/>
</dbReference>
<gene>
    <name evidence="2" type="ORF">SARC_00408</name>
</gene>
<accession>A0A0L0GGL7</accession>
<dbReference type="SUPFAM" id="SSF55961">
    <property type="entry name" value="Bet v1-like"/>
    <property type="match status" value="1"/>
</dbReference>
<dbReference type="InterPro" id="IPR002913">
    <property type="entry name" value="START_lipid-bd_dom"/>
</dbReference>
<dbReference type="PANTHER" id="PTHR19308:SF53">
    <property type="entry name" value="CERAMIDE TRANSFER PROTEIN"/>
    <property type="match status" value="1"/>
</dbReference>
<dbReference type="PANTHER" id="PTHR19308">
    <property type="entry name" value="PHOSPHATIDYLCHOLINE TRANSFER PROTEIN"/>
    <property type="match status" value="1"/>
</dbReference>
<dbReference type="Pfam" id="PF01852">
    <property type="entry name" value="START"/>
    <property type="match status" value="1"/>
</dbReference>
<feature type="domain" description="START" evidence="1">
    <location>
        <begin position="1"/>
        <end position="192"/>
    </location>
</feature>
<dbReference type="eggNOG" id="KOG1739">
    <property type="taxonomic scope" value="Eukaryota"/>
</dbReference>
<dbReference type="OrthoDB" id="2344588at2759"/>
<evidence type="ECO:0000313" key="2">
    <source>
        <dbReference type="EMBL" id="KNC87473.1"/>
    </source>
</evidence>
<dbReference type="GO" id="GO:0008289">
    <property type="term" value="F:lipid binding"/>
    <property type="evidence" value="ECO:0007669"/>
    <property type="project" value="InterPro"/>
</dbReference>
<protein>
    <recommendedName>
        <fullName evidence="1">START domain-containing protein</fullName>
    </recommendedName>
</protein>
<dbReference type="InterPro" id="IPR051213">
    <property type="entry name" value="START_lipid_transfer"/>
</dbReference>